<evidence type="ECO:0000313" key="1">
    <source>
        <dbReference type="EMBL" id="MCQ4814063.1"/>
    </source>
</evidence>
<evidence type="ECO:0008006" key="3">
    <source>
        <dbReference type="Google" id="ProtNLM"/>
    </source>
</evidence>
<accession>A0AAW5K888</accession>
<evidence type="ECO:0000313" key="2">
    <source>
        <dbReference type="Proteomes" id="UP001205919"/>
    </source>
</evidence>
<dbReference type="RefSeq" id="WP_008713236.1">
    <property type="nucleotide sequence ID" value="NZ_CABKQM010000008.1"/>
</dbReference>
<name>A0AAW5K888_9BACT</name>
<sequence>MKKIRREIIRGQVKLALGFPWLLPESVRSGIFRRWNRCQRDFTADAYAKDDPAPRPEPPLRLLDLSCTSGFGENVHPDVLYVPEGFGAGGWRYFMACTPLPQGVEYFENPEFLVSMDGLRWHVPNGGASPLVGAPDDWIGYNSDPALYLEDGELSLFYRDYRAYSGYSIIRILVKKTSDAISWSAPKTLLSYKRPLKEAAVIMSPTIVRSGKLHYMWYVWRNSDGCHRIYRMEAANLSDWNNPKLVTIEGLPDGEEPWHPDVAAANDGSLVMALCSFPRDLQENKRILICKAPCGEGLVWNFNGSFIERGSHNFGKKSLYKPSIVLNSPIPRIYYSGQDERDHWQMVCMDITI</sequence>
<dbReference type="InterPro" id="IPR023296">
    <property type="entry name" value="Glyco_hydro_beta-prop_sf"/>
</dbReference>
<keyword evidence="2" id="KW-1185">Reference proteome</keyword>
<dbReference type="AlphaFoldDB" id="A0AAW5K888"/>
<reference evidence="1 2" key="1">
    <citation type="submission" date="2022-06" db="EMBL/GenBank/DDBJ databases">
        <title>Isolation of gut microbiota from human fecal samples.</title>
        <authorList>
            <person name="Pamer E.G."/>
            <person name="Barat B."/>
            <person name="Waligurski E."/>
            <person name="Medina S."/>
            <person name="Paddock L."/>
            <person name="Mostad J."/>
        </authorList>
    </citation>
    <scope>NUCLEOTIDE SEQUENCE [LARGE SCALE GENOMIC DNA]</scope>
    <source>
        <strain evidence="1 2">DFI.9.90</strain>
    </source>
</reference>
<dbReference type="EMBL" id="JANFYT010000011">
    <property type="protein sequence ID" value="MCQ4814063.1"/>
    <property type="molecule type" value="Genomic_DNA"/>
</dbReference>
<comment type="caution">
    <text evidence="1">The sequence shown here is derived from an EMBL/GenBank/DDBJ whole genome shotgun (WGS) entry which is preliminary data.</text>
</comment>
<gene>
    <name evidence="1" type="ORF">NE630_06420</name>
</gene>
<protein>
    <recommendedName>
        <fullName evidence="3">Glycosyl hydrolase family 32 N-terminal domain-containing protein</fullName>
    </recommendedName>
</protein>
<dbReference type="Proteomes" id="UP001205919">
    <property type="component" value="Unassembled WGS sequence"/>
</dbReference>
<organism evidence="1 2">
    <name type="scientific">Cloacibacillus evryensis</name>
    <dbReference type="NCBI Taxonomy" id="508460"/>
    <lineage>
        <taxon>Bacteria</taxon>
        <taxon>Thermotogati</taxon>
        <taxon>Synergistota</taxon>
        <taxon>Synergistia</taxon>
        <taxon>Synergistales</taxon>
        <taxon>Synergistaceae</taxon>
        <taxon>Cloacibacillus</taxon>
    </lineage>
</organism>
<proteinExistence type="predicted"/>
<dbReference type="Gene3D" id="2.115.10.20">
    <property type="entry name" value="Glycosyl hydrolase domain, family 43"/>
    <property type="match status" value="1"/>
</dbReference>
<dbReference type="SUPFAM" id="SSF75005">
    <property type="entry name" value="Arabinanase/levansucrase/invertase"/>
    <property type="match status" value="1"/>
</dbReference>